<gene>
    <name evidence="1" type="ORF">SM611_19195</name>
</gene>
<accession>A0ABV4QD98</accession>
<reference evidence="1 2" key="1">
    <citation type="submission" date="2023-11" db="EMBL/GenBank/DDBJ databases">
        <title>Actinomadura monticuli sp. nov., isolated from volcanic ash.</title>
        <authorList>
            <person name="Lee S.D."/>
            <person name="Yang H."/>
            <person name="Kim I.S."/>
        </authorList>
    </citation>
    <scope>NUCLEOTIDE SEQUENCE [LARGE SCALE GENOMIC DNA]</scope>
    <source>
        <strain evidence="1 2">DLS-62</strain>
    </source>
</reference>
<sequence>MHGEMPQRLAFVAVLDNDHLVRRIENLIPGATAFGAPSWFRLRVQI</sequence>
<evidence type="ECO:0000313" key="1">
    <source>
        <dbReference type="EMBL" id="MFA1541058.1"/>
    </source>
</evidence>
<proteinExistence type="predicted"/>
<name>A0ABV4QD98_9ACTN</name>
<protein>
    <submittedName>
        <fullName evidence="1">Uncharacterized protein</fullName>
    </submittedName>
</protein>
<dbReference type="RefSeq" id="WP_371942669.1">
    <property type="nucleotide sequence ID" value="NZ_JAXCEI010000008.1"/>
</dbReference>
<comment type="caution">
    <text evidence="1">The sequence shown here is derived from an EMBL/GenBank/DDBJ whole genome shotgun (WGS) entry which is preliminary data.</text>
</comment>
<evidence type="ECO:0000313" key="2">
    <source>
        <dbReference type="Proteomes" id="UP001569963"/>
    </source>
</evidence>
<organism evidence="1 2">
    <name type="scientific">Actinomadura monticuli</name>
    <dbReference type="NCBI Taxonomy" id="3097367"/>
    <lineage>
        <taxon>Bacteria</taxon>
        <taxon>Bacillati</taxon>
        <taxon>Actinomycetota</taxon>
        <taxon>Actinomycetes</taxon>
        <taxon>Streptosporangiales</taxon>
        <taxon>Thermomonosporaceae</taxon>
        <taxon>Actinomadura</taxon>
    </lineage>
</organism>
<keyword evidence="2" id="KW-1185">Reference proteome</keyword>
<dbReference type="EMBL" id="JAXCEI010000008">
    <property type="protein sequence ID" value="MFA1541058.1"/>
    <property type="molecule type" value="Genomic_DNA"/>
</dbReference>
<dbReference type="Proteomes" id="UP001569963">
    <property type="component" value="Unassembled WGS sequence"/>
</dbReference>